<proteinExistence type="predicted"/>
<evidence type="ECO:0000313" key="2">
    <source>
        <dbReference type="EMBL" id="CAG6682623.1"/>
    </source>
</evidence>
<name>A0A8D8X507_9HEMI</name>
<keyword evidence="1" id="KW-1133">Transmembrane helix</keyword>
<evidence type="ECO:0000256" key="1">
    <source>
        <dbReference type="SAM" id="Phobius"/>
    </source>
</evidence>
<keyword evidence="1" id="KW-0472">Membrane</keyword>
<reference evidence="2" key="1">
    <citation type="submission" date="2021-05" db="EMBL/GenBank/DDBJ databases">
        <authorList>
            <person name="Alioto T."/>
            <person name="Alioto T."/>
            <person name="Gomez Garrido J."/>
        </authorList>
    </citation>
    <scope>NUCLEOTIDE SEQUENCE</scope>
</reference>
<organism evidence="2">
    <name type="scientific">Cacopsylla melanoneura</name>
    <dbReference type="NCBI Taxonomy" id="428564"/>
    <lineage>
        <taxon>Eukaryota</taxon>
        <taxon>Metazoa</taxon>
        <taxon>Ecdysozoa</taxon>
        <taxon>Arthropoda</taxon>
        <taxon>Hexapoda</taxon>
        <taxon>Insecta</taxon>
        <taxon>Pterygota</taxon>
        <taxon>Neoptera</taxon>
        <taxon>Paraneoptera</taxon>
        <taxon>Hemiptera</taxon>
        <taxon>Sternorrhyncha</taxon>
        <taxon>Psylloidea</taxon>
        <taxon>Psyllidae</taxon>
        <taxon>Psyllinae</taxon>
        <taxon>Cacopsylla</taxon>
    </lineage>
</organism>
<dbReference type="EMBL" id="HBUF01259993">
    <property type="protein sequence ID" value="CAG6682623.1"/>
    <property type="molecule type" value="Transcribed_RNA"/>
</dbReference>
<feature type="transmembrane region" description="Helical" evidence="1">
    <location>
        <begin position="36"/>
        <end position="60"/>
    </location>
</feature>
<keyword evidence="1" id="KW-0812">Transmembrane</keyword>
<sequence>MLIIMMNFTTDPVLTITMEDMEDHTVMVMEVTTLEVTLLTVVVSTLVVLTATIITINTLLKPYPFLVNIMFNRAKQHIKPCCCNNTLVTYQKINSPLFHKPLSILSFKGYLNYVQSLSIVRHIGPNNLCIS</sequence>
<accession>A0A8D8X507</accession>
<dbReference type="AlphaFoldDB" id="A0A8D8X507"/>
<protein>
    <submittedName>
        <fullName evidence="2">Uncharacterized protein</fullName>
    </submittedName>
</protein>